<evidence type="ECO:0000313" key="2">
    <source>
        <dbReference type="Proteomes" id="UP000887577"/>
    </source>
</evidence>
<name>A0A914Y5Z8_9BILA</name>
<accession>A0A914Y5Z8</accession>
<dbReference type="InterPro" id="IPR032710">
    <property type="entry name" value="NTF2-like_dom_sf"/>
</dbReference>
<organism evidence="2 3">
    <name type="scientific">Panagrolaimus superbus</name>
    <dbReference type="NCBI Taxonomy" id="310955"/>
    <lineage>
        <taxon>Eukaryota</taxon>
        <taxon>Metazoa</taxon>
        <taxon>Ecdysozoa</taxon>
        <taxon>Nematoda</taxon>
        <taxon>Chromadorea</taxon>
        <taxon>Rhabditida</taxon>
        <taxon>Tylenchina</taxon>
        <taxon>Panagrolaimomorpha</taxon>
        <taxon>Panagrolaimoidea</taxon>
        <taxon>Panagrolaimidae</taxon>
        <taxon>Panagrolaimus</taxon>
    </lineage>
</organism>
<feature type="domain" description="NTF2" evidence="1">
    <location>
        <begin position="27"/>
        <end position="154"/>
    </location>
</feature>
<dbReference type="PROSITE" id="PS50177">
    <property type="entry name" value="NTF2_DOMAIN"/>
    <property type="match status" value="1"/>
</dbReference>
<protein>
    <submittedName>
        <fullName evidence="3">NTF2 domain-containing protein</fullName>
    </submittedName>
</protein>
<evidence type="ECO:0000259" key="1">
    <source>
        <dbReference type="PROSITE" id="PS50177"/>
    </source>
</evidence>
<evidence type="ECO:0000313" key="3">
    <source>
        <dbReference type="WBParaSite" id="PSU_v2.g14190.t1"/>
    </source>
</evidence>
<keyword evidence="2" id="KW-1185">Reference proteome</keyword>
<sequence length="205" mass="23034">MQQDPSATIDEHQIPDSQVAKKDAKEIGLAFAKKYYEGAIHGSNGVMELFGDNSVYVDTDGKEARGLEVYHILIFEQKKLYYILDIRTAIDNLNLQEGKILVVSMNAGFTDKGGILVQCLVNYTTEKTKSGFSESFHLVPQSKGWYVRACLFKWHEESFENVKSKESTLSAIVEQPKLEFENRQTTEIKKSTSETGAKAAKEIVI</sequence>
<dbReference type="InterPro" id="IPR002075">
    <property type="entry name" value="NTF2_dom"/>
</dbReference>
<dbReference type="Proteomes" id="UP000887577">
    <property type="component" value="Unplaced"/>
</dbReference>
<dbReference type="WBParaSite" id="PSU_v2.g14190.t1">
    <property type="protein sequence ID" value="PSU_v2.g14190.t1"/>
    <property type="gene ID" value="PSU_v2.g14190"/>
</dbReference>
<dbReference type="Pfam" id="PF02136">
    <property type="entry name" value="NTF2"/>
    <property type="match status" value="1"/>
</dbReference>
<reference evidence="3" key="1">
    <citation type="submission" date="2022-11" db="UniProtKB">
        <authorList>
            <consortium name="WormBaseParasite"/>
        </authorList>
    </citation>
    <scope>IDENTIFICATION</scope>
</reference>
<dbReference type="SUPFAM" id="SSF54427">
    <property type="entry name" value="NTF2-like"/>
    <property type="match status" value="1"/>
</dbReference>
<proteinExistence type="predicted"/>
<dbReference type="InterPro" id="IPR018222">
    <property type="entry name" value="Nuclear_transport_factor_2_euk"/>
</dbReference>
<dbReference type="AlphaFoldDB" id="A0A914Y5Z8"/>
<dbReference type="Gene3D" id="3.10.450.50">
    <property type="match status" value="1"/>
</dbReference>